<dbReference type="AlphaFoldDB" id="A0A7C9RBP5"/>
<accession>A0A7C9RBP5</accession>
<evidence type="ECO:0000313" key="2">
    <source>
        <dbReference type="EMBL" id="NGN44896.1"/>
    </source>
</evidence>
<feature type="transmembrane region" description="Helical" evidence="1">
    <location>
        <begin position="43"/>
        <end position="63"/>
    </location>
</feature>
<comment type="caution">
    <text evidence="2">The sequence shown here is derived from an EMBL/GenBank/DDBJ whole genome shotgun (WGS) entry which is preliminary data.</text>
</comment>
<organism evidence="2 3">
    <name type="scientific">Mesorhizobium zhangyense</name>
    <dbReference type="NCBI Taxonomy" id="1776730"/>
    <lineage>
        <taxon>Bacteria</taxon>
        <taxon>Pseudomonadati</taxon>
        <taxon>Pseudomonadota</taxon>
        <taxon>Alphaproteobacteria</taxon>
        <taxon>Hyphomicrobiales</taxon>
        <taxon>Phyllobacteriaceae</taxon>
        <taxon>Mesorhizobium</taxon>
    </lineage>
</organism>
<name>A0A7C9RBP5_9HYPH</name>
<keyword evidence="1" id="KW-1133">Transmembrane helix</keyword>
<evidence type="ECO:0000256" key="1">
    <source>
        <dbReference type="SAM" id="Phobius"/>
    </source>
</evidence>
<protein>
    <recommendedName>
        <fullName evidence="4">DUF2842 domain-containing protein</fullName>
    </recommendedName>
</protein>
<dbReference type="EMBL" id="JAAKZG010000021">
    <property type="protein sequence ID" value="NGN44896.1"/>
    <property type="molecule type" value="Genomic_DNA"/>
</dbReference>
<evidence type="ECO:0008006" key="4">
    <source>
        <dbReference type="Google" id="ProtNLM"/>
    </source>
</evidence>
<evidence type="ECO:0000313" key="3">
    <source>
        <dbReference type="Proteomes" id="UP000481252"/>
    </source>
</evidence>
<dbReference type="RefSeq" id="WP_165121270.1">
    <property type="nucleotide sequence ID" value="NZ_JAAKZG010000021.1"/>
</dbReference>
<sequence length="79" mass="9010">MSATTSPNRFSRPRFALLVLLGAYPLLTTLLYVVFPLTDGWTIWQRTLIVVPVMVSTMIWVLIPGVQKLFRGFINPARF</sequence>
<dbReference type="Proteomes" id="UP000481252">
    <property type="component" value="Unassembled WGS sequence"/>
</dbReference>
<proteinExistence type="predicted"/>
<reference evidence="2 3" key="1">
    <citation type="submission" date="2020-02" db="EMBL/GenBank/DDBJ databases">
        <title>Genome sequence of the type strain CGMCC 1.15528 of Mesorhizobium zhangyense.</title>
        <authorList>
            <person name="Gao J."/>
            <person name="Sun J."/>
        </authorList>
    </citation>
    <scope>NUCLEOTIDE SEQUENCE [LARGE SCALE GENOMIC DNA]</scope>
    <source>
        <strain evidence="2 3">CGMCC 1.15528</strain>
    </source>
</reference>
<keyword evidence="3" id="KW-1185">Reference proteome</keyword>
<gene>
    <name evidence="2" type="ORF">G6N74_27950</name>
</gene>
<feature type="transmembrane region" description="Helical" evidence="1">
    <location>
        <begin position="15"/>
        <end position="37"/>
    </location>
</feature>
<keyword evidence="1" id="KW-0812">Transmembrane</keyword>
<keyword evidence="1" id="KW-0472">Membrane</keyword>